<feature type="region of interest" description="Disordered" evidence="1">
    <location>
        <begin position="107"/>
        <end position="126"/>
    </location>
</feature>
<accession>A0A7K0DWC7</accession>
<keyword evidence="2" id="KW-1133">Transmembrane helix</keyword>
<comment type="caution">
    <text evidence="3">The sequence shown here is derived from an EMBL/GenBank/DDBJ whole genome shotgun (WGS) entry which is preliminary data.</text>
</comment>
<protein>
    <submittedName>
        <fullName evidence="3">Uncharacterized protein</fullName>
    </submittedName>
</protein>
<feature type="transmembrane region" description="Helical" evidence="2">
    <location>
        <begin position="50"/>
        <end position="74"/>
    </location>
</feature>
<keyword evidence="4" id="KW-1185">Reference proteome</keyword>
<dbReference type="EMBL" id="WEGI01000012">
    <property type="protein sequence ID" value="MQY29827.1"/>
    <property type="molecule type" value="Genomic_DNA"/>
</dbReference>
<evidence type="ECO:0000313" key="4">
    <source>
        <dbReference type="Proteomes" id="UP000431401"/>
    </source>
</evidence>
<reference evidence="3 4" key="1">
    <citation type="submission" date="2019-10" db="EMBL/GenBank/DDBJ databases">
        <title>Nocardia macrotermitis sp. nov. and Nocardia aurantia sp. nov., isolated from the gut of fungus growing-termite Macrotermes natalensis.</title>
        <authorList>
            <person name="Benndorf R."/>
            <person name="Schwitalla J."/>
            <person name="Martin K."/>
            <person name="De Beer W."/>
            <person name="Kaster A.-K."/>
            <person name="Vollmers J."/>
            <person name="Poulsen M."/>
            <person name="Beemelmanns C."/>
        </authorList>
    </citation>
    <scope>NUCLEOTIDE SEQUENCE [LARGE SCALE GENOMIC DNA]</scope>
    <source>
        <strain evidence="3 4">RB56</strain>
    </source>
</reference>
<proteinExistence type="predicted"/>
<evidence type="ECO:0000313" key="3">
    <source>
        <dbReference type="EMBL" id="MQY29827.1"/>
    </source>
</evidence>
<dbReference type="Proteomes" id="UP000431401">
    <property type="component" value="Unassembled WGS sequence"/>
</dbReference>
<gene>
    <name evidence="3" type="ORF">NRB56_54200</name>
</gene>
<evidence type="ECO:0000256" key="2">
    <source>
        <dbReference type="SAM" id="Phobius"/>
    </source>
</evidence>
<keyword evidence="2" id="KW-0812">Transmembrane</keyword>
<keyword evidence="2" id="KW-0472">Membrane</keyword>
<sequence>MQTWELAAFGAGGGSLMQLLAVYNKANEWQRARQTPAGLVRKNPPKLVKYLDLPAIVLVGILRIALGAGVSALFAATQQISGPSVAVTLGCTAPAFLEQLGRARPISKAVSRRRGTTGADPAPAQPILPIQAIPAPVDPALMPQPVVVDEH</sequence>
<dbReference type="AlphaFoldDB" id="A0A7K0DWC7"/>
<organism evidence="3 4">
    <name type="scientific">Nocardia aurantia</name>
    <dbReference type="NCBI Taxonomy" id="2585199"/>
    <lineage>
        <taxon>Bacteria</taxon>
        <taxon>Bacillati</taxon>
        <taxon>Actinomycetota</taxon>
        <taxon>Actinomycetes</taxon>
        <taxon>Mycobacteriales</taxon>
        <taxon>Nocardiaceae</taxon>
        <taxon>Nocardia</taxon>
    </lineage>
</organism>
<evidence type="ECO:0000256" key="1">
    <source>
        <dbReference type="SAM" id="MobiDB-lite"/>
    </source>
</evidence>
<name>A0A7K0DWC7_9NOCA</name>